<dbReference type="AlphaFoldDB" id="A0A2H5QCV6"/>
<sequence>MTLLLGQLRSFRQYHMKIHFVEELLKLYMKKHNPISLARPVHFSRSPPTRVWLRWQSNLAVAFSAGERENSLVLRELCSAARFIACCECDLWQSR</sequence>
<protein>
    <submittedName>
        <fullName evidence="1">Uncharacterized protein</fullName>
    </submittedName>
</protein>
<accession>A0A2H5QCV6</accession>
<name>A0A2H5QCV6_CITUN</name>
<evidence type="ECO:0000313" key="1">
    <source>
        <dbReference type="EMBL" id="GAY62411.1"/>
    </source>
</evidence>
<dbReference type="EMBL" id="BDQV01000305">
    <property type="protein sequence ID" value="GAY62411.1"/>
    <property type="molecule type" value="Genomic_DNA"/>
</dbReference>
<evidence type="ECO:0000313" key="2">
    <source>
        <dbReference type="Proteomes" id="UP000236630"/>
    </source>
</evidence>
<keyword evidence="2" id="KW-1185">Reference proteome</keyword>
<gene>
    <name evidence="1" type="ORF">CUMW_217560</name>
</gene>
<proteinExistence type="predicted"/>
<reference evidence="1 2" key="1">
    <citation type="journal article" date="2017" name="Front. Genet.">
        <title>Draft sequencing of the heterozygous diploid genome of Satsuma (Citrus unshiu Marc.) using a hybrid assembly approach.</title>
        <authorList>
            <person name="Shimizu T."/>
            <person name="Tanizawa Y."/>
            <person name="Mochizuki T."/>
            <person name="Nagasaki H."/>
            <person name="Yoshioka T."/>
            <person name="Toyoda A."/>
            <person name="Fujiyama A."/>
            <person name="Kaminuma E."/>
            <person name="Nakamura Y."/>
        </authorList>
    </citation>
    <scope>NUCLEOTIDE SEQUENCE [LARGE SCALE GENOMIC DNA]</scope>
    <source>
        <strain evidence="2">cv. Miyagawa wase</strain>
    </source>
</reference>
<comment type="caution">
    <text evidence="1">The sequence shown here is derived from an EMBL/GenBank/DDBJ whole genome shotgun (WGS) entry which is preliminary data.</text>
</comment>
<organism evidence="1 2">
    <name type="scientific">Citrus unshiu</name>
    <name type="common">Satsuma mandarin</name>
    <name type="synonym">Citrus nobilis var. unshiu</name>
    <dbReference type="NCBI Taxonomy" id="55188"/>
    <lineage>
        <taxon>Eukaryota</taxon>
        <taxon>Viridiplantae</taxon>
        <taxon>Streptophyta</taxon>
        <taxon>Embryophyta</taxon>
        <taxon>Tracheophyta</taxon>
        <taxon>Spermatophyta</taxon>
        <taxon>Magnoliopsida</taxon>
        <taxon>eudicotyledons</taxon>
        <taxon>Gunneridae</taxon>
        <taxon>Pentapetalae</taxon>
        <taxon>rosids</taxon>
        <taxon>malvids</taxon>
        <taxon>Sapindales</taxon>
        <taxon>Rutaceae</taxon>
        <taxon>Aurantioideae</taxon>
        <taxon>Citrus</taxon>
    </lineage>
</organism>
<dbReference type="Proteomes" id="UP000236630">
    <property type="component" value="Unassembled WGS sequence"/>
</dbReference>